<gene>
    <name evidence="5" type="primary">mhqR_3</name>
    <name evidence="5" type="ORF">LAX5112_01898</name>
</gene>
<sequence>MSKLPSSRSKNPDHMFGDPEELLMDRAERARQQWQKEVPEIADKLTPMVVLGRINEASQMMTADYLTPAYAKIGLKLGEFDVLATLVRSGPPYKLTPTELYRTTMMSSGGMTARLDKLEKAGLVERCPHPEDRRALTVCVTDKGLNLVKGMMPDYVEAQAAAVDGLSKEEQQQLGNLLQKLIRTANEKKTG</sequence>
<dbReference type="Proteomes" id="UP000053235">
    <property type="component" value="Unassembled WGS sequence"/>
</dbReference>
<dbReference type="SMART" id="SM00347">
    <property type="entry name" value="HTH_MARR"/>
    <property type="match status" value="1"/>
</dbReference>
<dbReference type="RefSeq" id="WP_082428994.1">
    <property type="nucleotide sequence ID" value="NZ_CXWD01000006.1"/>
</dbReference>
<dbReference type="AlphaFoldDB" id="A0A0M7A1V7"/>
<dbReference type="InterPro" id="IPR000835">
    <property type="entry name" value="HTH_MarR-typ"/>
</dbReference>
<dbReference type="PRINTS" id="PR00598">
    <property type="entry name" value="HTHMARR"/>
</dbReference>
<reference evidence="6" key="1">
    <citation type="submission" date="2015-07" db="EMBL/GenBank/DDBJ databases">
        <authorList>
            <person name="Rodrigo-Torres Lidia"/>
            <person name="Arahal R.David."/>
        </authorList>
    </citation>
    <scope>NUCLEOTIDE SEQUENCE [LARGE SCALE GENOMIC DNA]</scope>
    <source>
        <strain evidence="6">CECT 5112</strain>
    </source>
</reference>
<evidence type="ECO:0000256" key="1">
    <source>
        <dbReference type="ARBA" id="ARBA00023015"/>
    </source>
</evidence>
<dbReference type="PANTHER" id="PTHR42756">
    <property type="entry name" value="TRANSCRIPTIONAL REGULATOR, MARR"/>
    <property type="match status" value="1"/>
</dbReference>
<dbReference type="InterPro" id="IPR036388">
    <property type="entry name" value="WH-like_DNA-bd_sf"/>
</dbReference>
<proteinExistence type="predicted"/>
<evidence type="ECO:0000313" key="5">
    <source>
        <dbReference type="EMBL" id="CTQ68819.1"/>
    </source>
</evidence>
<keyword evidence="6" id="KW-1185">Reference proteome</keyword>
<dbReference type="PANTHER" id="PTHR42756:SF1">
    <property type="entry name" value="TRANSCRIPTIONAL REPRESSOR OF EMRAB OPERON"/>
    <property type="match status" value="1"/>
</dbReference>
<dbReference type="EMBL" id="CXWD01000006">
    <property type="protein sequence ID" value="CTQ68819.1"/>
    <property type="molecule type" value="Genomic_DNA"/>
</dbReference>
<dbReference type="GO" id="GO:0003677">
    <property type="term" value="F:DNA binding"/>
    <property type="evidence" value="ECO:0007669"/>
    <property type="project" value="UniProtKB-KW"/>
</dbReference>
<dbReference type="OrthoDB" id="32523at2"/>
<evidence type="ECO:0000259" key="4">
    <source>
        <dbReference type="PROSITE" id="PS50995"/>
    </source>
</evidence>
<evidence type="ECO:0000256" key="2">
    <source>
        <dbReference type="ARBA" id="ARBA00023125"/>
    </source>
</evidence>
<dbReference type="InterPro" id="IPR036390">
    <property type="entry name" value="WH_DNA-bd_sf"/>
</dbReference>
<name>A0A0M7A1V7_9HYPH</name>
<dbReference type="STRING" id="388408.LAX5112_01898"/>
<dbReference type="SUPFAM" id="SSF46785">
    <property type="entry name" value="Winged helix' DNA-binding domain"/>
    <property type="match status" value="1"/>
</dbReference>
<dbReference type="PROSITE" id="PS50995">
    <property type="entry name" value="HTH_MARR_2"/>
    <property type="match status" value="1"/>
</dbReference>
<organism evidence="5 6">
    <name type="scientific">Roseibium alexandrii</name>
    <dbReference type="NCBI Taxonomy" id="388408"/>
    <lineage>
        <taxon>Bacteria</taxon>
        <taxon>Pseudomonadati</taxon>
        <taxon>Pseudomonadota</taxon>
        <taxon>Alphaproteobacteria</taxon>
        <taxon>Hyphomicrobiales</taxon>
        <taxon>Stappiaceae</taxon>
        <taxon>Roseibium</taxon>
    </lineage>
</organism>
<keyword evidence="1" id="KW-0805">Transcription regulation</keyword>
<dbReference type="Pfam" id="PF12802">
    <property type="entry name" value="MarR_2"/>
    <property type="match status" value="1"/>
</dbReference>
<keyword evidence="3" id="KW-0804">Transcription</keyword>
<dbReference type="Gene3D" id="1.10.10.10">
    <property type="entry name" value="Winged helix-like DNA-binding domain superfamily/Winged helix DNA-binding domain"/>
    <property type="match status" value="1"/>
</dbReference>
<keyword evidence="2" id="KW-0238">DNA-binding</keyword>
<evidence type="ECO:0000313" key="6">
    <source>
        <dbReference type="Proteomes" id="UP000053235"/>
    </source>
</evidence>
<dbReference type="GO" id="GO:0003700">
    <property type="term" value="F:DNA-binding transcription factor activity"/>
    <property type="evidence" value="ECO:0007669"/>
    <property type="project" value="InterPro"/>
</dbReference>
<feature type="domain" description="HTH marR-type" evidence="4">
    <location>
        <begin position="47"/>
        <end position="183"/>
    </location>
</feature>
<accession>A0A0M7A1V7</accession>
<evidence type="ECO:0000256" key="3">
    <source>
        <dbReference type="ARBA" id="ARBA00023163"/>
    </source>
</evidence>
<protein>
    <submittedName>
        <fullName evidence="5">HTH-type transcriptional regulator MhqR</fullName>
    </submittedName>
</protein>